<dbReference type="PANTHER" id="PTHR34820">
    <property type="entry name" value="INNER MEMBRANE PROTEIN YEBZ"/>
    <property type="match status" value="1"/>
</dbReference>
<keyword evidence="4" id="KW-0186">Copper</keyword>
<dbReference type="AlphaFoldDB" id="A0A5J5HZ61"/>
<evidence type="ECO:0000256" key="5">
    <source>
        <dbReference type="SAM" id="MobiDB-lite"/>
    </source>
</evidence>
<reference evidence="9 10" key="1">
    <citation type="submission" date="2019-09" db="EMBL/GenBank/DDBJ databases">
        <title>Whole genome sequences of isolates from the Mars Exploration Rovers.</title>
        <authorList>
            <person name="Seuylemezian A."/>
            <person name="Vaishampayan P."/>
        </authorList>
    </citation>
    <scope>NUCLEOTIDE SEQUENCE [LARGE SCALE GENOMIC DNA]</scope>
    <source>
        <strain evidence="9 10">MER_TA_151</strain>
    </source>
</reference>
<evidence type="ECO:0000256" key="4">
    <source>
        <dbReference type="ARBA" id="ARBA00023008"/>
    </source>
</evidence>
<dbReference type="EMBL" id="VYKL01000010">
    <property type="protein sequence ID" value="KAA9028452.1"/>
    <property type="molecule type" value="Genomic_DNA"/>
</dbReference>
<dbReference type="GO" id="GO:0006825">
    <property type="term" value="P:copper ion transport"/>
    <property type="evidence" value="ECO:0007669"/>
    <property type="project" value="InterPro"/>
</dbReference>
<keyword evidence="3 7" id="KW-0732">Signal</keyword>
<evidence type="ECO:0000313" key="9">
    <source>
        <dbReference type="EMBL" id="KAA9028452.1"/>
    </source>
</evidence>
<dbReference type="Pfam" id="PF04234">
    <property type="entry name" value="CopC"/>
    <property type="match status" value="1"/>
</dbReference>
<feature type="domain" description="CopC" evidence="8">
    <location>
        <begin position="24"/>
        <end position="116"/>
    </location>
</feature>
<protein>
    <recommendedName>
        <fullName evidence="8">CopC domain-containing protein</fullName>
    </recommendedName>
</protein>
<feature type="region of interest" description="Disordered" evidence="5">
    <location>
        <begin position="128"/>
        <end position="159"/>
    </location>
</feature>
<dbReference type="PANTHER" id="PTHR34820:SF4">
    <property type="entry name" value="INNER MEMBRANE PROTEIN YEBZ"/>
    <property type="match status" value="1"/>
</dbReference>
<keyword evidence="10" id="KW-1185">Reference proteome</keyword>
<evidence type="ECO:0000256" key="7">
    <source>
        <dbReference type="SAM" id="SignalP"/>
    </source>
</evidence>
<dbReference type="InterPro" id="IPR032694">
    <property type="entry name" value="CopC/D"/>
</dbReference>
<dbReference type="GO" id="GO:0030313">
    <property type="term" value="C:cell envelope"/>
    <property type="evidence" value="ECO:0007669"/>
    <property type="project" value="UniProtKB-SubCell"/>
</dbReference>
<evidence type="ECO:0000256" key="1">
    <source>
        <dbReference type="ARBA" id="ARBA00004196"/>
    </source>
</evidence>
<feature type="compositionally biased region" description="Acidic residues" evidence="5">
    <location>
        <begin position="128"/>
        <end position="142"/>
    </location>
</feature>
<feature type="signal peptide" evidence="7">
    <location>
        <begin position="1"/>
        <end position="23"/>
    </location>
</feature>
<dbReference type="Proteomes" id="UP000326671">
    <property type="component" value="Unassembled WGS sequence"/>
</dbReference>
<evidence type="ECO:0000259" key="8">
    <source>
        <dbReference type="Pfam" id="PF04234"/>
    </source>
</evidence>
<evidence type="ECO:0000256" key="3">
    <source>
        <dbReference type="ARBA" id="ARBA00022729"/>
    </source>
</evidence>
<comment type="caution">
    <text evidence="9">The sequence shown here is derived from an EMBL/GenBank/DDBJ whole genome shotgun (WGS) entry which is preliminary data.</text>
</comment>
<dbReference type="OrthoDB" id="2353937at2"/>
<gene>
    <name evidence="9" type="ORF">F4V44_04040</name>
</gene>
<evidence type="ECO:0000256" key="6">
    <source>
        <dbReference type="SAM" id="Phobius"/>
    </source>
</evidence>
<name>A0A5J5HZ61_9BACI</name>
<sequence length="188" mass="20764">MLKKLSFLTLILFFLMFVQNAMAHTGLESSFPEDGAVIKEEIQTITLTFETKIEQGSTFELVNSSGESIVVENISLAEKQMTGSLSNPLEGGEYQVNWNIIGADGHPVDGAIAFTVDIPASEVPEEAGIEQAEETEEAETTEEAQSQSTIEEKNQEKQQNNSTSFYTPILLGIVIIIISFVWVMKRKK</sequence>
<dbReference type="InterPro" id="IPR007348">
    <property type="entry name" value="CopC_dom"/>
</dbReference>
<dbReference type="InterPro" id="IPR014756">
    <property type="entry name" value="Ig_E-set"/>
</dbReference>
<organism evidence="9 10">
    <name type="scientific">Niallia endozanthoxylica</name>
    <dbReference type="NCBI Taxonomy" id="2036016"/>
    <lineage>
        <taxon>Bacteria</taxon>
        <taxon>Bacillati</taxon>
        <taxon>Bacillota</taxon>
        <taxon>Bacilli</taxon>
        <taxon>Bacillales</taxon>
        <taxon>Bacillaceae</taxon>
        <taxon>Niallia</taxon>
    </lineage>
</organism>
<keyword evidence="6" id="KW-0472">Membrane</keyword>
<dbReference type="SUPFAM" id="SSF81296">
    <property type="entry name" value="E set domains"/>
    <property type="match status" value="1"/>
</dbReference>
<dbReference type="GO" id="GO:0005507">
    <property type="term" value="F:copper ion binding"/>
    <property type="evidence" value="ECO:0007669"/>
    <property type="project" value="InterPro"/>
</dbReference>
<dbReference type="GO" id="GO:0042597">
    <property type="term" value="C:periplasmic space"/>
    <property type="evidence" value="ECO:0007669"/>
    <property type="project" value="InterPro"/>
</dbReference>
<keyword evidence="6" id="KW-0812">Transmembrane</keyword>
<feature type="chain" id="PRO_5023924606" description="CopC domain-containing protein" evidence="7">
    <location>
        <begin position="24"/>
        <end position="188"/>
    </location>
</feature>
<evidence type="ECO:0000256" key="2">
    <source>
        <dbReference type="ARBA" id="ARBA00022723"/>
    </source>
</evidence>
<dbReference type="Gene3D" id="2.60.40.1220">
    <property type="match status" value="1"/>
</dbReference>
<keyword evidence="2" id="KW-0479">Metal-binding</keyword>
<feature type="transmembrane region" description="Helical" evidence="6">
    <location>
        <begin position="165"/>
        <end position="184"/>
    </location>
</feature>
<dbReference type="GO" id="GO:0046688">
    <property type="term" value="P:response to copper ion"/>
    <property type="evidence" value="ECO:0007669"/>
    <property type="project" value="InterPro"/>
</dbReference>
<dbReference type="GO" id="GO:0005886">
    <property type="term" value="C:plasma membrane"/>
    <property type="evidence" value="ECO:0007669"/>
    <property type="project" value="TreeGrafter"/>
</dbReference>
<comment type="subcellular location">
    <subcellularLocation>
        <location evidence="1">Cell envelope</location>
    </subcellularLocation>
</comment>
<evidence type="ECO:0000313" key="10">
    <source>
        <dbReference type="Proteomes" id="UP000326671"/>
    </source>
</evidence>
<dbReference type="InterPro" id="IPR014755">
    <property type="entry name" value="Cu-Rt/internalin_Ig-like"/>
</dbReference>
<proteinExistence type="predicted"/>
<keyword evidence="6" id="KW-1133">Transmembrane helix</keyword>
<accession>A0A5J5HZ61</accession>
<dbReference type="RefSeq" id="WP_150438704.1">
    <property type="nucleotide sequence ID" value="NZ_VYKL01000010.1"/>
</dbReference>